<protein>
    <submittedName>
        <fullName evidence="3">Uncharacterized protein</fullName>
    </submittedName>
</protein>
<feature type="region of interest" description="Disordered" evidence="1">
    <location>
        <begin position="119"/>
        <end position="146"/>
    </location>
</feature>
<dbReference type="PANTHER" id="PTHR33625:SF4">
    <property type="entry name" value="OS08G0179900 PROTEIN"/>
    <property type="match status" value="1"/>
</dbReference>
<keyword evidence="2" id="KW-0812">Transmembrane</keyword>
<accession>A0A1Y1HPJ2</accession>
<gene>
    <name evidence="3" type="ORF">KFL_000030170</name>
</gene>
<organism evidence="3 4">
    <name type="scientific">Klebsormidium nitens</name>
    <name type="common">Green alga</name>
    <name type="synonym">Ulothrix nitens</name>
    <dbReference type="NCBI Taxonomy" id="105231"/>
    <lineage>
        <taxon>Eukaryota</taxon>
        <taxon>Viridiplantae</taxon>
        <taxon>Streptophyta</taxon>
        <taxon>Klebsormidiophyceae</taxon>
        <taxon>Klebsormidiales</taxon>
        <taxon>Klebsormidiaceae</taxon>
        <taxon>Klebsormidium</taxon>
    </lineage>
</organism>
<evidence type="ECO:0000313" key="4">
    <source>
        <dbReference type="Proteomes" id="UP000054558"/>
    </source>
</evidence>
<keyword evidence="4" id="KW-1185">Reference proteome</keyword>
<feature type="transmembrane region" description="Helical" evidence="2">
    <location>
        <begin position="303"/>
        <end position="320"/>
    </location>
</feature>
<reference evidence="3 4" key="1">
    <citation type="journal article" date="2014" name="Nat. Commun.">
        <title>Klebsormidium flaccidum genome reveals primary factors for plant terrestrial adaptation.</title>
        <authorList>
            <person name="Hori K."/>
            <person name="Maruyama F."/>
            <person name="Fujisawa T."/>
            <person name="Togashi T."/>
            <person name="Yamamoto N."/>
            <person name="Seo M."/>
            <person name="Sato S."/>
            <person name="Yamada T."/>
            <person name="Mori H."/>
            <person name="Tajima N."/>
            <person name="Moriyama T."/>
            <person name="Ikeuchi M."/>
            <person name="Watanabe M."/>
            <person name="Wada H."/>
            <person name="Kobayashi K."/>
            <person name="Saito M."/>
            <person name="Masuda T."/>
            <person name="Sasaki-Sekimoto Y."/>
            <person name="Mashiguchi K."/>
            <person name="Awai K."/>
            <person name="Shimojima M."/>
            <person name="Masuda S."/>
            <person name="Iwai M."/>
            <person name="Nobusawa T."/>
            <person name="Narise T."/>
            <person name="Kondo S."/>
            <person name="Saito H."/>
            <person name="Sato R."/>
            <person name="Murakawa M."/>
            <person name="Ihara Y."/>
            <person name="Oshima-Yamada Y."/>
            <person name="Ohtaka K."/>
            <person name="Satoh M."/>
            <person name="Sonobe K."/>
            <person name="Ishii M."/>
            <person name="Ohtani R."/>
            <person name="Kanamori-Sato M."/>
            <person name="Honoki R."/>
            <person name="Miyazaki D."/>
            <person name="Mochizuki H."/>
            <person name="Umetsu J."/>
            <person name="Higashi K."/>
            <person name="Shibata D."/>
            <person name="Kamiya Y."/>
            <person name="Sato N."/>
            <person name="Nakamura Y."/>
            <person name="Tabata S."/>
            <person name="Ida S."/>
            <person name="Kurokawa K."/>
            <person name="Ohta H."/>
        </authorList>
    </citation>
    <scope>NUCLEOTIDE SEQUENCE [LARGE SCALE GENOMIC DNA]</scope>
    <source>
        <strain evidence="3 4">NIES-2285</strain>
    </source>
</reference>
<evidence type="ECO:0000313" key="3">
    <source>
        <dbReference type="EMBL" id="GAQ77738.1"/>
    </source>
</evidence>
<keyword evidence="2" id="KW-1133">Transmembrane helix</keyword>
<dbReference type="OrthoDB" id="659599at2759"/>
<sequence length="324" mass="34647">MLRAVLRPAFTTAAATAAGGLASSAHADYRGPEAPNALNTSLGALSASQAKTVNATALEAHASTSAVAPKFGLEEEWNVVDRGEDGEFVAQLLERPPQKIEVQEATRELEAMFARESYAEGDHDDSGASSDTETELASPAPEDMEEEIPFSRTRGVDSIMTHWRDPSETAAIARRQSGARSVVARAFELMERDPEVRDTVVDLATDPNIWAAVMNNQSLRNLRAKRQAARIHEVAANDPREGSVQTSGVKLQSLFGHISNGVSRLLETCMDMVHGIQAFIQKQLLGTGVGGAGEGDCAPHDPYLQAVGVMVVLVLAVIIIKRAP</sequence>
<evidence type="ECO:0000256" key="1">
    <source>
        <dbReference type="SAM" id="MobiDB-lite"/>
    </source>
</evidence>
<name>A0A1Y1HPJ2_KLENI</name>
<evidence type="ECO:0000256" key="2">
    <source>
        <dbReference type="SAM" id="Phobius"/>
    </source>
</evidence>
<dbReference type="STRING" id="105231.A0A1Y1HPJ2"/>
<proteinExistence type="predicted"/>
<dbReference type="EMBL" id="DF236952">
    <property type="protein sequence ID" value="GAQ77738.1"/>
    <property type="molecule type" value="Genomic_DNA"/>
</dbReference>
<dbReference type="AlphaFoldDB" id="A0A1Y1HPJ2"/>
<dbReference type="Proteomes" id="UP000054558">
    <property type="component" value="Unassembled WGS sequence"/>
</dbReference>
<dbReference type="PANTHER" id="PTHR33625">
    <property type="entry name" value="OS08G0179900 PROTEIN"/>
    <property type="match status" value="1"/>
</dbReference>
<dbReference type="OMA" id="DACVERM"/>
<keyword evidence="2" id="KW-0472">Membrane</keyword>